<dbReference type="GO" id="GO:0003677">
    <property type="term" value="F:DNA binding"/>
    <property type="evidence" value="ECO:0007669"/>
    <property type="project" value="InterPro"/>
</dbReference>
<evidence type="ECO:0000259" key="3">
    <source>
        <dbReference type="PROSITE" id="PS51029"/>
    </source>
</evidence>
<evidence type="ECO:0000256" key="1">
    <source>
        <dbReference type="PROSITE-ProRule" id="PRU00371"/>
    </source>
</evidence>
<evidence type="ECO:0000313" key="6">
    <source>
        <dbReference type="Proteomes" id="UP000838756"/>
    </source>
</evidence>
<dbReference type="PANTHER" id="PTHR12243:SF67">
    <property type="entry name" value="COREPRESSOR OF PANGOLIN, ISOFORM A-RELATED"/>
    <property type="match status" value="1"/>
</dbReference>
<dbReference type="PROSITE" id="PS51029">
    <property type="entry name" value="MADF"/>
    <property type="match status" value="1"/>
</dbReference>
<evidence type="ECO:0000259" key="4">
    <source>
        <dbReference type="PROSITE" id="PS51031"/>
    </source>
</evidence>
<dbReference type="PANTHER" id="PTHR12243">
    <property type="entry name" value="MADF DOMAIN TRANSCRIPTION FACTOR"/>
    <property type="match status" value="1"/>
</dbReference>
<evidence type="ECO:0000256" key="2">
    <source>
        <dbReference type="SAM" id="MobiDB-lite"/>
    </source>
</evidence>
<dbReference type="Pfam" id="PF10545">
    <property type="entry name" value="MADF_DNA_bdg"/>
    <property type="match status" value="1"/>
</dbReference>
<feature type="domain" description="BESS" evidence="4">
    <location>
        <begin position="182"/>
        <end position="221"/>
    </location>
</feature>
<feature type="region of interest" description="Disordered" evidence="2">
    <location>
        <begin position="253"/>
        <end position="276"/>
    </location>
</feature>
<dbReference type="GO" id="GO:0005667">
    <property type="term" value="C:transcription regulator complex"/>
    <property type="evidence" value="ECO:0007669"/>
    <property type="project" value="TreeGrafter"/>
</dbReference>
<evidence type="ECO:0000313" key="5">
    <source>
        <dbReference type="EMBL" id="CAH2227181.1"/>
    </source>
</evidence>
<keyword evidence="1" id="KW-0539">Nucleus</keyword>
<reference evidence="5" key="1">
    <citation type="submission" date="2022-03" db="EMBL/GenBank/DDBJ databases">
        <authorList>
            <person name="Lindestad O."/>
        </authorList>
    </citation>
    <scope>NUCLEOTIDE SEQUENCE</scope>
</reference>
<dbReference type="Pfam" id="PF02944">
    <property type="entry name" value="BESS"/>
    <property type="match status" value="1"/>
</dbReference>
<dbReference type="GO" id="GO:0006357">
    <property type="term" value="P:regulation of transcription by RNA polymerase II"/>
    <property type="evidence" value="ECO:0007669"/>
    <property type="project" value="TreeGrafter"/>
</dbReference>
<dbReference type="PROSITE" id="PS51031">
    <property type="entry name" value="BESS"/>
    <property type="match status" value="1"/>
</dbReference>
<dbReference type="InterPro" id="IPR039353">
    <property type="entry name" value="TF_Adf1"/>
</dbReference>
<name>A0A8S4QX84_9NEOP</name>
<dbReference type="AlphaFoldDB" id="A0A8S4QX84"/>
<proteinExistence type="predicted"/>
<keyword evidence="6" id="KW-1185">Reference proteome</keyword>
<sequence>MGTKCKKILEEIHPLSIIREVQKWPVLYVKDNPERANLHFKNKVWNEIAKALFTDWETYTDWEKESKVTDLMKKWRNLRDTFKRQLEAEKKIREGHNIKKKTYVYFKHMLYLLPHIAPSENGTSDPVVEPKLNEFFTRQAKRKGSEKKKSLKKKKRLDKHATIKSVIIPDLPSKSTDKEEMIDEDKHFLMSLVPSFKRMSDDEKLEAKVEILKVIKGIRRKTLETAVESSSVADSLSYNLEETDLSEVKIEMISGEADDCESQSNSSESGDSENSE</sequence>
<comment type="caution">
    <text evidence="5">The sequence shown here is derived from an EMBL/GenBank/DDBJ whole genome shotgun (WGS) entry which is preliminary data.</text>
</comment>
<accession>A0A8S4QX84</accession>
<protein>
    <submittedName>
        <fullName evidence="5">Jg14585 protein</fullName>
    </submittedName>
</protein>
<dbReference type="Proteomes" id="UP000838756">
    <property type="component" value="Unassembled WGS sequence"/>
</dbReference>
<comment type="subcellular location">
    <subcellularLocation>
        <location evidence="1">Nucleus</location>
    </subcellularLocation>
</comment>
<organism evidence="5 6">
    <name type="scientific">Pararge aegeria aegeria</name>
    <dbReference type="NCBI Taxonomy" id="348720"/>
    <lineage>
        <taxon>Eukaryota</taxon>
        <taxon>Metazoa</taxon>
        <taxon>Ecdysozoa</taxon>
        <taxon>Arthropoda</taxon>
        <taxon>Hexapoda</taxon>
        <taxon>Insecta</taxon>
        <taxon>Pterygota</taxon>
        <taxon>Neoptera</taxon>
        <taxon>Endopterygota</taxon>
        <taxon>Lepidoptera</taxon>
        <taxon>Glossata</taxon>
        <taxon>Ditrysia</taxon>
        <taxon>Papilionoidea</taxon>
        <taxon>Nymphalidae</taxon>
        <taxon>Satyrinae</taxon>
        <taxon>Satyrini</taxon>
        <taxon>Parargina</taxon>
        <taxon>Pararge</taxon>
    </lineage>
</organism>
<dbReference type="InterPro" id="IPR006578">
    <property type="entry name" value="MADF-dom"/>
</dbReference>
<dbReference type="OrthoDB" id="270189at2759"/>
<feature type="domain" description="MADF" evidence="3">
    <location>
        <begin position="16"/>
        <end position="117"/>
    </location>
</feature>
<dbReference type="GO" id="GO:0005634">
    <property type="term" value="C:nucleus"/>
    <property type="evidence" value="ECO:0007669"/>
    <property type="project" value="UniProtKB-SubCell"/>
</dbReference>
<gene>
    <name evidence="5" type="primary">jg14585</name>
    <name evidence="5" type="ORF">PAEG_LOCUS7710</name>
</gene>
<dbReference type="SMART" id="SM00595">
    <property type="entry name" value="MADF"/>
    <property type="match status" value="1"/>
</dbReference>
<dbReference type="EMBL" id="CAKXAJ010022607">
    <property type="protein sequence ID" value="CAH2227181.1"/>
    <property type="molecule type" value="Genomic_DNA"/>
</dbReference>
<dbReference type="InterPro" id="IPR004210">
    <property type="entry name" value="BESS_motif"/>
</dbReference>